<dbReference type="SUPFAM" id="SSF55469">
    <property type="entry name" value="FMN-dependent nitroreductase-like"/>
    <property type="match status" value="1"/>
</dbReference>
<dbReference type="PANTHER" id="PTHR43673">
    <property type="entry name" value="NAD(P)H NITROREDUCTASE YDGI-RELATED"/>
    <property type="match status" value="1"/>
</dbReference>
<dbReference type="STRING" id="1817772.A2527_04515"/>
<comment type="cofactor">
    <cofactor evidence="1">
        <name>FMN</name>
        <dbReference type="ChEBI" id="CHEBI:58210"/>
    </cofactor>
</comment>
<evidence type="ECO:0000256" key="3">
    <source>
        <dbReference type="ARBA" id="ARBA00022630"/>
    </source>
</evidence>
<protein>
    <recommendedName>
        <fullName evidence="6">Nitroreductase domain-containing protein</fullName>
    </recommendedName>
</protein>
<feature type="domain" description="Nitroreductase" evidence="6">
    <location>
        <begin position="15"/>
        <end position="204"/>
    </location>
</feature>
<keyword evidence="3" id="KW-0285">Flavoprotein</keyword>
<dbReference type="EMBL" id="MFNE01000018">
    <property type="protein sequence ID" value="OGG96168.1"/>
    <property type="molecule type" value="Genomic_DNA"/>
</dbReference>
<organism evidence="7 8">
    <name type="scientific">Candidatus Lambdaproteobacteria bacterium RIFOXYD2_FULL_50_16</name>
    <dbReference type="NCBI Taxonomy" id="1817772"/>
    <lineage>
        <taxon>Bacteria</taxon>
        <taxon>Pseudomonadati</taxon>
        <taxon>Pseudomonadota</taxon>
        <taxon>Candidatus Lambdaproteobacteria</taxon>
    </lineage>
</organism>
<sequence length="229" mass="25985">MNDHPLCYPQVNQAIVSRHSFRAFTKEPVDQAQITRILNVARFSPSSTNMQPWQVAVVIGEKKRALDQLLLNAFDQNTPASPELSAYLKDWFEPYKSRRFACGTGLYEVIQIAKEDRAARVAQTRKNFEAFGAPAVLIFYMHKDLNEGSIFDMGMFYQSVMLAALAEGLETCPEASLIAYPDLLRNFLDLPQEARMLSGMALGHGDYQAPVNQFRTSREEVQAFARFYE</sequence>
<dbReference type="Pfam" id="PF00881">
    <property type="entry name" value="Nitroreductase"/>
    <property type="match status" value="1"/>
</dbReference>
<dbReference type="Gene3D" id="3.40.109.10">
    <property type="entry name" value="NADH Oxidase"/>
    <property type="match status" value="1"/>
</dbReference>
<dbReference type="InterPro" id="IPR000415">
    <property type="entry name" value="Nitroreductase-like"/>
</dbReference>
<comment type="caution">
    <text evidence="7">The sequence shown here is derived from an EMBL/GenBank/DDBJ whole genome shotgun (WGS) entry which is preliminary data.</text>
</comment>
<dbReference type="CDD" id="cd02136">
    <property type="entry name" value="PnbA_NfnB-like"/>
    <property type="match status" value="1"/>
</dbReference>
<accession>A0A1F6GDH7</accession>
<dbReference type="AlphaFoldDB" id="A0A1F6GDH7"/>
<evidence type="ECO:0000256" key="5">
    <source>
        <dbReference type="ARBA" id="ARBA00023002"/>
    </source>
</evidence>
<reference evidence="7 8" key="1">
    <citation type="journal article" date="2016" name="Nat. Commun.">
        <title>Thousands of microbial genomes shed light on interconnected biogeochemical processes in an aquifer system.</title>
        <authorList>
            <person name="Anantharaman K."/>
            <person name="Brown C.T."/>
            <person name="Hug L.A."/>
            <person name="Sharon I."/>
            <person name="Castelle C.J."/>
            <person name="Probst A.J."/>
            <person name="Thomas B.C."/>
            <person name="Singh A."/>
            <person name="Wilkins M.J."/>
            <person name="Karaoz U."/>
            <person name="Brodie E.L."/>
            <person name="Williams K.H."/>
            <person name="Hubbard S.S."/>
            <person name="Banfield J.F."/>
        </authorList>
    </citation>
    <scope>NUCLEOTIDE SEQUENCE [LARGE SCALE GENOMIC DNA]</scope>
</reference>
<name>A0A1F6GDH7_9PROT</name>
<evidence type="ECO:0000313" key="7">
    <source>
        <dbReference type="EMBL" id="OGG96168.1"/>
    </source>
</evidence>
<keyword evidence="4" id="KW-0288">FMN</keyword>
<gene>
    <name evidence="7" type="ORF">A2527_04515</name>
</gene>
<evidence type="ECO:0000256" key="1">
    <source>
        <dbReference type="ARBA" id="ARBA00001917"/>
    </source>
</evidence>
<evidence type="ECO:0000259" key="6">
    <source>
        <dbReference type="Pfam" id="PF00881"/>
    </source>
</evidence>
<dbReference type="GO" id="GO:0016491">
    <property type="term" value="F:oxidoreductase activity"/>
    <property type="evidence" value="ECO:0007669"/>
    <property type="project" value="UniProtKB-KW"/>
</dbReference>
<dbReference type="PANTHER" id="PTHR43673:SF2">
    <property type="entry name" value="NITROREDUCTASE"/>
    <property type="match status" value="1"/>
</dbReference>
<evidence type="ECO:0000313" key="8">
    <source>
        <dbReference type="Proteomes" id="UP000178449"/>
    </source>
</evidence>
<evidence type="ECO:0000256" key="4">
    <source>
        <dbReference type="ARBA" id="ARBA00022643"/>
    </source>
</evidence>
<comment type="similarity">
    <text evidence="2">Belongs to the nitroreductase family.</text>
</comment>
<dbReference type="InterPro" id="IPR029479">
    <property type="entry name" value="Nitroreductase"/>
</dbReference>
<evidence type="ECO:0000256" key="2">
    <source>
        <dbReference type="ARBA" id="ARBA00007118"/>
    </source>
</evidence>
<proteinExistence type="inferred from homology"/>
<keyword evidence="5" id="KW-0560">Oxidoreductase</keyword>
<dbReference type="Proteomes" id="UP000178449">
    <property type="component" value="Unassembled WGS sequence"/>
</dbReference>